<dbReference type="InterPro" id="IPR036527">
    <property type="entry name" value="SCP2_sterol-bd_dom_sf"/>
</dbReference>
<reference evidence="3" key="1">
    <citation type="journal article" date="2014" name="Int. J. Syst. Evol. Microbiol.">
        <title>Complete genome sequence of Corynebacterium casei LMG S-19264T (=DSM 44701T), isolated from a smear-ripened cheese.</title>
        <authorList>
            <consortium name="US DOE Joint Genome Institute (JGI-PGF)"/>
            <person name="Walter F."/>
            <person name="Albersmeier A."/>
            <person name="Kalinowski J."/>
            <person name="Ruckert C."/>
        </authorList>
    </citation>
    <scope>NUCLEOTIDE SEQUENCE</scope>
    <source>
        <strain evidence="3">JCM 3131</strain>
    </source>
</reference>
<dbReference type="InterPro" id="IPR016181">
    <property type="entry name" value="Acyl_CoA_acyltransferase"/>
</dbReference>
<comment type="caution">
    <text evidence="3">The sequence shown here is derived from an EMBL/GenBank/DDBJ whole genome shotgun (WGS) entry which is preliminary data.</text>
</comment>
<dbReference type="PANTHER" id="PTHR37817:SF1">
    <property type="entry name" value="N-ACETYLTRANSFERASE EIS"/>
    <property type="match status" value="1"/>
</dbReference>
<dbReference type="PANTHER" id="PTHR37817">
    <property type="entry name" value="N-ACETYLTRANSFERASE EIS"/>
    <property type="match status" value="1"/>
</dbReference>
<dbReference type="Proteomes" id="UP000620156">
    <property type="component" value="Unassembled WGS sequence"/>
</dbReference>
<dbReference type="SUPFAM" id="SSF55718">
    <property type="entry name" value="SCP-like"/>
    <property type="match status" value="1"/>
</dbReference>
<dbReference type="Gene3D" id="3.40.630.30">
    <property type="match status" value="1"/>
</dbReference>
<dbReference type="Pfam" id="PF17668">
    <property type="entry name" value="Acetyltransf_17"/>
    <property type="match status" value="1"/>
</dbReference>
<evidence type="ECO:0000259" key="1">
    <source>
        <dbReference type="Pfam" id="PF13530"/>
    </source>
</evidence>
<dbReference type="InterPro" id="IPR041380">
    <property type="entry name" value="Acetyltransf_17"/>
</dbReference>
<organism evidence="3 4">
    <name type="scientific">Streptomyces ruber</name>
    <dbReference type="NCBI Taxonomy" id="83378"/>
    <lineage>
        <taxon>Bacteria</taxon>
        <taxon>Bacillati</taxon>
        <taxon>Actinomycetota</taxon>
        <taxon>Actinomycetes</taxon>
        <taxon>Kitasatosporales</taxon>
        <taxon>Streptomycetaceae</taxon>
        <taxon>Streptomyces</taxon>
    </lineage>
</organism>
<proteinExistence type="predicted"/>
<feature type="domain" description="Enhanced intracellular survival protein" evidence="1">
    <location>
        <begin position="165"/>
        <end position="219"/>
    </location>
</feature>
<dbReference type="InterPro" id="IPR051554">
    <property type="entry name" value="Acetyltransferase_Eis"/>
</dbReference>
<dbReference type="EMBL" id="BMQK01000030">
    <property type="protein sequence ID" value="GGQ88913.1"/>
    <property type="molecule type" value="Genomic_DNA"/>
</dbReference>
<evidence type="ECO:0000313" key="3">
    <source>
        <dbReference type="EMBL" id="GGQ88913.1"/>
    </source>
</evidence>
<dbReference type="GO" id="GO:0034069">
    <property type="term" value="F:aminoglycoside N-acetyltransferase activity"/>
    <property type="evidence" value="ECO:0007669"/>
    <property type="project" value="TreeGrafter"/>
</dbReference>
<dbReference type="AlphaFoldDB" id="A0A918F0I9"/>
<dbReference type="SUPFAM" id="SSF55729">
    <property type="entry name" value="Acyl-CoA N-acyltransferases (Nat)"/>
    <property type="match status" value="1"/>
</dbReference>
<evidence type="ECO:0000259" key="2">
    <source>
        <dbReference type="Pfam" id="PF17668"/>
    </source>
</evidence>
<gene>
    <name evidence="3" type="ORF">GCM10010145_68020</name>
</gene>
<keyword evidence="4" id="KW-1185">Reference proteome</keyword>
<feature type="domain" description="Eis-like acetyltransferase" evidence="2">
    <location>
        <begin position="45"/>
        <end position="154"/>
    </location>
</feature>
<accession>A0A918F0I9</accession>
<sequence>MRLYPHEARLRPEVPAHREVRLIDGETSIGLLPRLYERLGLYRPGVIERPASWWKAKWEPLVHSGKGDVVAVHSGPDGDDGFAVYQAMRSEDSGARVTLMVTDFHAANPQAVAGLWRFLLDVDLVEEVCARRRPTDELVEGMLADWRACRTHSFNDDLWLRLVDVPRALDARSYRDGDPFILEITDDLLPANSGSFRIVFDGVERTGKQPQLSIIVMALAMV</sequence>
<dbReference type="Gene3D" id="3.30.1050.10">
    <property type="entry name" value="SCP2 sterol-binding domain"/>
    <property type="match status" value="1"/>
</dbReference>
<dbReference type="GO" id="GO:0030649">
    <property type="term" value="P:aminoglycoside antibiotic catabolic process"/>
    <property type="evidence" value="ECO:0007669"/>
    <property type="project" value="TreeGrafter"/>
</dbReference>
<dbReference type="RefSeq" id="WP_229821463.1">
    <property type="nucleotide sequence ID" value="NZ_BMQK01000030.1"/>
</dbReference>
<evidence type="ECO:0000313" key="4">
    <source>
        <dbReference type="Proteomes" id="UP000620156"/>
    </source>
</evidence>
<reference evidence="3" key="2">
    <citation type="submission" date="2020-09" db="EMBL/GenBank/DDBJ databases">
        <authorList>
            <person name="Sun Q."/>
            <person name="Ohkuma M."/>
        </authorList>
    </citation>
    <scope>NUCLEOTIDE SEQUENCE</scope>
    <source>
        <strain evidence="3">JCM 3131</strain>
    </source>
</reference>
<dbReference type="Pfam" id="PF13530">
    <property type="entry name" value="SCP2_2"/>
    <property type="match status" value="1"/>
</dbReference>
<name>A0A918F0I9_9ACTN</name>
<dbReference type="InterPro" id="IPR025559">
    <property type="entry name" value="Eis_dom"/>
</dbReference>
<protein>
    <submittedName>
        <fullName evidence="3">Uncharacterized protein</fullName>
    </submittedName>
</protein>